<dbReference type="AlphaFoldDB" id="A0A7G7CP32"/>
<dbReference type="KEGG" id="cik:H0194_09965"/>
<dbReference type="Proteomes" id="UP000515743">
    <property type="component" value="Chromosome"/>
</dbReference>
<reference evidence="5 6" key="1">
    <citation type="submission" date="2020-07" db="EMBL/GenBank/DDBJ databases">
        <title>Complete genome and description of Corynebacterium incognita strain Marseille-Q3630 sp. nov.</title>
        <authorList>
            <person name="Boxberger M."/>
        </authorList>
    </citation>
    <scope>NUCLEOTIDE SEQUENCE [LARGE SCALE GENOMIC DNA]</scope>
    <source>
        <strain evidence="5 6">Marseille-Q3630</strain>
    </source>
</reference>
<dbReference type="InterPro" id="IPR042002">
    <property type="entry name" value="Sortase_C"/>
</dbReference>
<keyword evidence="6" id="KW-1185">Reference proteome</keyword>
<dbReference type="GO" id="GO:0016787">
    <property type="term" value="F:hydrolase activity"/>
    <property type="evidence" value="ECO:0007669"/>
    <property type="project" value="UniProtKB-KW"/>
</dbReference>
<dbReference type="CDD" id="cd05827">
    <property type="entry name" value="Sortase_C"/>
    <property type="match status" value="1"/>
</dbReference>
<dbReference type="Pfam" id="PF04203">
    <property type="entry name" value="Sortase"/>
    <property type="match status" value="1"/>
</dbReference>
<proteinExistence type="predicted"/>
<evidence type="ECO:0000256" key="4">
    <source>
        <dbReference type="SAM" id="Phobius"/>
    </source>
</evidence>
<keyword evidence="1" id="KW-0378">Hydrolase</keyword>
<dbReference type="InterPro" id="IPR005754">
    <property type="entry name" value="Sortase"/>
</dbReference>
<feature type="compositionally biased region" description="Low complexity" evidence="3">
    <location>
        <begin position="1"/>
        <end position="17"/>
    </location>
</feature>
<accession>A0A7G7CP32</accession>
<name>A0A7G7CP32_9CORY</name>
<evidence type="ECO:0000313" key="5">
    <source>
        <dbReference type="EMBL" id="QNE89348.1"/>
    </source>
</evidence>
<evidence type="ECO:0000256" key="2">
    <source>
        <dbReference type="PIRSR" id="PIRSR605754-1"/>
    </source>
</evidence>
<dbReference type="EMBL" id="CP059404">
    <property type="protein sequence ID" value="QNE89348.1"/>
    <property type="molecule type" value="Genomic_DNA"/>
</dbReference>
<feature type="active site" description="Acyl-thioester intermediate" evidence="2">
    <location>
        <position position="230"/>
    </location>
</feature>
<dbReference type="RefSeq" id="WP_185175723.1">
    <property type="nucleotide sequence ID" value="NZ_CP059404.1"/>
</dbReference>
<keyword evidence="4" id="KW-0812">Transmembrane</keyword>
<gene>
    <name evidence="5" type="ORF">H0194_09965</name>
</gene>
<dbReference type="InterPro" id="IPR023365">
    <property type="entry name" value="Sortase_dom-sf"/>
</dbReference>
<keyword evidence="4" id="KW-0472">Membrane</keyword>
<feature type="transmembrane region" description="Helical" evidence="4">
    <location>
        <begin position="267"/>
        <end position="287"/>
    </location>
</feature>
<protein>
    <submittedName>
        <fullName evidence="5">Class C sortase</fullName>
    </submittedName>
</protein>
<dbReference type="SUPFAM" id="SSF63817">
    <property type="entry name" value="Sortase"/>
    <property type="match status" value="1"/>
</dbReference>
<dbReference type="NCBIfam" id="NF033745">
    <property type="entry name" value="class_C_sortase"/>
    <property type="match status" value="1"/>
</dbReference>
<dbReference type="NCBIfam" id="TIGR01076">
    <property type="entry name" value="sortase_fam"/>
    <property type="match status" value="1"/>
</dbReference>
<keyword evidence="4" id="KW-1133">Transmembrane helix</keyword>
<evidence type="ECO:0000313" key="6">
    <source>
        <dbReference type="Proteomes" id="UP000515743"/>
    </source>
</evidence>
<feature type="active site" description="Proton donor/acceptor" evidence="2">
    <location>
        <position position="168"/>
    </location>
</feature>
<sequence length="310" mass="34245">MNSTTTASRPAGASPAAGGQGRKKALLPVLLVVLGMLILLYPVVASQWNNVQQARVAKQYEQQLNHVAPEKRNEAIESARDYNKKHSGIPILDPWLNRLSKDNVDYQAYLKELSGQPAMSQVVIPAINSNLPVYHGTDHGTLQKGVGHLYGSALPVGGSGTHTVLTGHTGLTNATLWDNLNEVNEGDAVYLNTFGEPMKYEVDKIEVVLPEETDSLNPVEGKDLITLITCTPYGVNSHRLLVHGHRVPMDEADHKAFENTSGFVMQWWMWLVLAIVALILLSLLWWLRRNKRKNSQNNQGIEEGDHPDAL</sequence>
<feature type="transmembrane region" description="Helical" evidence="4">
    <location>
        <begin position="25"/>
        <end position="44"/>
    </location>
</feature>
<organism evidence="5 6">
    <name type="scientific">Corynebacterium incognita</name>
    <dbReference type="NCBI Taxonomy" id="2754725"/>
    <lineage>
        <taxon>Bacteria</taxon>
        <taxon>Bacillati</taxon>
        <taxon>Actinomycetota</taxon>
        <taxon>Actinomycetes</taxon>
        <taxon>Mycobacteriales</taxon>
        <taxon>Corynebacteriaceae</taxon>
        <taxon>Corynebacterium</taxon>
    </lineage>
</organism>
<evidence type="ECO:0000256" key="3">
    <source>
        <dbReference type="SAM" id="MobiDB-lite"/>
    </source>
</evidence>
<dbReference type="Gene3D" id="2.40.260.10">
    <property type="entry name" value="Sortase"/>
    <property type="match status" value="1"/>
</dbReference>
<feature type="region of interest" description="Disordered" evidence="3">
    <location>
        <begin position="1"/>
        <end position="20"/>
    </location>
</feature>
<evidence type="ECO:0000256" key="1">
    <source>
        <dbReference type="ARBA" id="ARBA00022801"/>
    </source>
</evidence>